<gene>
    <name evidence="1" type="ORF">H5410_014932</name>
</gene>
<protein>
    <submittedName>
        <fullName evidence="1">Uncharacterized protein</fullName>
    </submittedName>
</protein>
<reference evidence="1 2" key="1">
    <citation type="submission" date="2020-09" db="EMBL/GenBank/DDBJ databases">
        <title>De no assembly of potato wild relative species, Solanum commersonii.</title>
        <authorList>
            <person name="Cho K."/>
        </authorList>
    </citation>
    <scope>NUCLEOTIDE SEQUENCE [LARGE SCALE GENOMIC DNA]</scope>
    <source>
        <strain evidence="1">LZ3.2</strain>
        <tissue evidence="1">Leaf</tissue>
    </source>
</reference>
<dbReference type="EMBL" id="JACXVP010000003">
    <property type="protein sequence ID" value="KAG5615108.1"/>
    <property type="molecule type" value="Genomic_DNA"/>
</dbReference>
<dbReference type="Proteomes" id="UP000824120">
    <property type="component" value="Chromosome 3"/>
</dbReference>
<sequence length="92" mass="10039">MNKKSPNTARNSKLIHENKSETLFSNGMVNFLTQGIVDMETAFGSPKMGGFGKEQFGACVSRSEMDESGIGAVMVEQVCSICSRHFVLSMQI</sequence>
<name>A0A9J5ZSW1_SOLCO</name>
<accession>A0A9J5ZSW1</accession>
<comment type="caution">
    <text evidence="1">The sequence shown here is derived from an EMBL/GenBank/DDBJ whole genome shotgun (WGS) entry which is preliminary data.</text>
</comment>
<keyword evidence="2" id="KW-1185">Reference proteome</keyword>
<dbReference type="AlphaFoldDB" id="A0A9J5ZSW1"/>
<proteinExistence type="predicted"/>
<evidence type="ECO:0000313" key="2">
    <source>
        <dbReference type="Proteomes" id="UP000824120"/>
    </source>
</evidence>
<evidence type="ECO:0000313" key="1">
    <source>
        <dbReference type="EMBL" id="KAG5615108.1"/>
    </source>
</evidence>
<organism evidence="1 2">
    <name type="scientific">Solanum commersonii</name>
    <name type="common">Commerson's wild potato</name>
    <name type="synonym">Commerson's nightshade</name>
    <dbReference type="NCBI Taxonomy" id="4109"/>
    <lineage>
        <taxon>Eukaryota</taxon>
        <taxon>Viridiplantae</taxon>
        <taxon>Streptophyta</taxon>
        <taxon>Embryophyta</taxon>
        <taxon>Tracheophyta</taxon>
        <taxon>Spermatophyta</taxon>
        <taxon>Magnoliopsida</taxon>
        <taxon>eudicotyledons</taxon>
        <taxon>Gunneridae</taxon>
        <taxon>Pentapetalae</taxon>
        <taxon>asterids</taxon>
        <taxon>lamiids</taxon>
        <taxon>Solanales</taxon>
        <taxon>Solanaceae</taxon>
        <taxon>Solanoideae</taxon>
        <taxon>Solaneae</taxon>
        <taxon>Solanum</taxon>
    </lineage>
</organism>